<keyword evidence="3" id="KW-0255">Endonuclease</keyword>
<dbReference type="OrthoDB" id="9794876at2"/>
<comment type="similarity">
    <text evidence="1 2">Belongs to the UPF0102 family.</text>
</comment>
<dbReference type="SUPFAM" id="SSF52980">
    <property type="entry name" value="Restriction endonuclease-like"/>
    <property type="match status" value="1"/>
</dbReference>
<dbReference type="Pfam" id="PF02021">
    <property type="entry name" value="UPF0102"/>
    <property type="match status" value="1"/>
</dbReference>
<keyword evidence="3" id="KW-0540">Nuclease</keyword>
<dbReference type="Proteomes" id="UP000319746">
    <property type="component" value="Unassembled WGS sequence"/>
</dbReference>
<dbReference type="AlphaFoldDB" id="A0A543AIP5"/>
<evidence type="ECO:0000256" key="2">
    <source>
        <dbReference type="HAMAP-Rule" id="MF_00048"/>
    </source>
</evidence>
<dbReference type="EMBL" id="VFOU01000002">
    <property type="protein sequence ID" value="TQL72445.1"/>
    <property type="molecule type" value="Genomic_DNA"/>
</dbReference>
<sequence length="126" mass="13908">MTIKPSQHDHTALGRHGEELAAEALAGAGYQILEHNWLASTGEVDVIAYHRHQLVAIEVKTRLGTDFGDPLLSVNALQLRRVQRGLLDYKQAVYPKYAHTSMRVDIVGILVDPNGEITAELLQDVS</sequence>
<proteinExistence type="inferred from homology"/>
<dbReference type="GO" id="GO:0003676">
    <property type="term" value="F:nucleic acid binding"/>
    <property type="evidence" value="ECO:0007669"/>
    <property type="project" value="InterPro"/>
</dbReference>
<dbReference type="InterPro" id="IPR003509">
    <property type="entry name" value="UPF0102_YraN-like"/>
</dbReference>
<protein>
    <recommendedName>
        <fullName evidence="2">UPF0102 protein FB556_1095</fullName>
    </recommendedName>
</protein>
<evidence type="ECO:0000256" key="1">
    <source>
        <dbReference type="ARBA" id="ARBA00006738"/>
    </source>
</evidence>
<dbReference type="PANTHER" id="PTHR34039:SF1">
    <property type="entry name" value="UPF0102 PROTEIN YRAN"/>
    <property type="match status" value="1"/>
</dbReference>
<dbReference type="GO" id="GO:0004519">
    <property type="term" value="F:endonuclease activity"/>
    <property type="evidence" value="ECO:0007669"/>
    <property type="project" value="UniProtKB-KW"/>
</dbReference>
<dbReference type="RefSeq" id="WP_141865574.1">
    <property type="nucleotide sequence ID" value="NZ_BAABAN010000018.1"/>
</dbReference>
<gene>
    <name evidence="3" type="ORF">FB556_1095</name>
</gene>
<evidence type="ECO:0000313" key="3">
    <source>
        <dbReference type="EMBL" id="TQL72445.1"/>
    </source>
</evidence>
<keyword evidence="3" id="KW-0378">Hydrolase</keyword>
<organism evidence="3 4">
    <name type="scientific">Enteractinococcus coprophilus</name>
    <dbReference type="NCBI Taxonomy" id="1027633"/>
    <lineage>
        <taxon>Bacteria</taxon>
        <taxon>Bacillati</taxon>
        <taxon>Actinomycetota</taxon>
        <taxon>Actinomycetes</taxon>
        <taxon>Micrococcales</taxon>
        <taxon>Micrococcaceae</taxon>
    </lineage>
</organism>
<comment type="caution">
    <text evidence="3">The sequence shown here is derived from an EMBL/GenBank/DDBJ whole genome shotgun (WGS) entry which is preliminary data.</text>
</comment>
<dbReference type="HAMAP" id="MF_00048">
    <property type="entry name" value="UPF0102"/>
    <property type="match status" value="1"/>
</dbReference>
<reference evidence="3 4" key="1">
    <citation type="submission" date="2019-06" db="EMBL/GenBank/DDBJ databases">
        <title>Sequencing the genomes of 1000 actinobacteria strains.</title>
        <authorList>
            <person name="Klenk H.-P."/>
        </authorList>
    </citation>
    <scope>NUCLEOTIDE SEQUENCE [LARGE SCALE GENOMIC DNA]</scope>
    <source>
        <strain evidence="3 4">DSM 24083</strain>
    </source>
</reference>
<name>A0A543AIP5_9MICC</name>
<dbReference type="Gene3D" id="3.40.1350.10">
    <property type="match status" value="1"/>
</dbReference>
<dbReference type="PANTHER" id="PTHR34039">
    <property type="entry name" value="UPF0102 PROTEIN YRAN"/>
    <property type="match status" value="1"/>
</dbReference>
<dbReference type="InterPro" id="IPR011335">
    <property type="entry name" value="Restrct_endonuc-II-like"/>
</dbReference>
<accession>A0A543AIP5</accession>
<dbReference type="InterPro" id="IPR011856">
    <property type="entry name" value="tRNA_endonuc-like_dom_sf"/>
</dbReference>
<keyword evidence="4" id="KW-1185">Reference proteome</keyword>
<evidence type="ECO:0000313" key="4">
    <source>
        <dbReference type="Proteomes" id="UP000319746"/>
    </source>
</evidence>